<comment type="caution">
    <text evidence="1">The sequence shown here is derived from an EMBL/GenBank/DDBJ whole genome shotgun (WGS) entry which is preliminary data.</text>
</comment>
<sequence length="50" mass="5391">MTSIANVGADGLDSHNLEAEGSIIFWQVYPDRPSAAICAHRLGGFIIGYR</sequence>
<dbReference type="EMBL" id="JQGA01000237">
    <property type="protein sequence ID" value="KGO76804.1"/>
    <property type="molecule type" value="Genomic_DNA"/>
</dbReference>
<dbReference type="Proteomes" id="UP000030104">
    <property type="component" value="Unassembled WGS sequence"/>
</dbReference>
<accession>A0A0A2LA32</accession>
<evidence type="ECO:0000313" key="1">
    <source>
        <dbReference type="EMBL" id="KGO76804.1"/>
    </source>
</evidence>
<gene>
    <name evidence="1" type="ORF">PITC_089220</name>
</gene>
<organism evidence="1 2">
    <name type="scientific">Penicillium italicum</name>
    <name type="common">Blue mold</name>
    <dbReference type="NCBI Taxonomy" id="40296"/>
    <lineage>
        <taxon>Eukaryota</taxon>
        <taxon>Fungi</taxon>
        <taxon>Dikarya</taxon>
        <taxon>Ascomycota</taxon>
        <taxon>Pezizomycotina</taxon>
        <taxon>Eurotiomycetes</taxon>
        <taxon>Eurotiomycetidae</taxon>
        <taxon>Eurotiales</taxon>
        <taxon>Aspergillaceae</taxon>
        <taxon>Penicillium</taxon>
    </lineage>
</organism>
<keyword evidence="2" id="KW-1185">Reference proteome</keyword>
<protein>
    <submittedName>
        <fullName evidence="1">Uncharacterized protein</fullName>
    </submittedName>
</protein>
<dbReference type="AlphaFoldDB" id="A0A0A2LA32"/>
<dbReference type="HOGENOM" id="CLU_3125559_0_0_1"/>
<reference evidence="1 2" key="1">
    <citation type="journal article" date="2015" name="Mol. Plant Microbe Interact.">
        <title>Genome, transcriptome, and functional analyses of Penicillium expansum provide new insights into secondary metabolism and pathogenicity.</title>
        <authorList>
            <person name="Ballester A.R."/>
            <person name="Marcet-Houben M."/>
            <person name="Levin E."/>
            <person name="Sela N."/>
            <person name="Selma-Lazaro C."/>
            <person name="Carmona L."/>
            <person name="Wisniewski M."/>
            <person name="Droby S."/>
            <person name="Gonzalez-Candelas L."/>
            <person name="Gabaldon T."/>
        </authorList>
    </citation>
    <scope>NUCLEOTIDE SEQUENCE [LARGE SCALE GENOMIC DNA]</scope>
    <source>
        <strain evidence="1 2">PHI-1</strain>
    </source>
</reference>
<evidence type="ECO:0000313" key="2">
    <source>
        <dbReference type="Proteomes" id="UP000030104"/>
    </source>
</evidence>
<proteinExistence type="predicted"/>
<name>A0A0A2LA32_PENIT</name>